<evidence type="ECO:0000313" key="1">
    <source>
        <dbReference type="EMBL" id="OUK02205.1"/>
    </source>
</evidence>
<dbReference type="Proteomes" id="UP000194606">
    <property type="component" value="Unassembled WGS sequence"/>
</dbReference>
<accession>A0A252CAE3</accession>
<organism evidence="1 2">
    <name type="scientific">Lactococcus petauri</name>
    <dbReference type="NCBI Taxonomy" id="1940789"/>
    <lineage>
        <taxon>Bacteria</taxon>
        <taxon>Bacillati</taxon>
        <taxon>Bacillota</taxon>
        <taxon>Bacilli</taxon>
        <taxon>Lactobacillales</taxon>
        <taxon>Streptococcaceae</taxon>
        <taxon>Lactococcus</taxon>
    </lineage>
</organism>
<comment type="caution">
    <text evidence="1">The sequence shown here is derived from an EMBL/GenBank/DDBJ whole genome shotgun (WGS) entry which is preliminary data.</text>
</comment>
<reference evidence="1 2" key="1">
    <citation type="submission" date="2017-02" db="EMBL/GenBank/DDBJ databases">
        <authorList>
            <person name="Peterson S.W."/>
        </authorList>
    </citation>
    <scope>NUCLEOTIDE SEQUENCE [LARGE SCALE GENOMIC DNA]</scope>
    <source>
        <strain evidence="1">159469</strain>
    </source>
</reference>
<protein>
    <submittedName>
        <fullName evidence="1">Uncharacterized protein</fullName>
    </submittedName>
</protein>
<dbReference type="AlphaFoldDB" id="A0A252CAE3"/>
<sequence length="183" mass="21388">MERNQLGRIVVRSMVITEKDEPNQKNYISEGVVECDVFDLESFVQILGIEEQELIELNSFIHTIICPYLNNSQWVYGNYENFFITQDLVSGTQQAKQYSLEYFLKICKAYLKPETTYHLFSEEGKEIFLDKVLPVVFVPHLMRTLPENTKNTIENLEEYQLGLTMGLYSTYQGWLKQKTSSKS</sequence>
<gene>
    <name evidence="1" type="ORF">BZZ03_11420</name>
</gene>
<evidence type="ECO:0000313" key="2">
    <source>
        <dbReference type="Proteomes" id="UP000194606"/>
    </source>
</evidence>
<dbReference type="RefSeq" id="WP_086583369.1">
    <property type="nucleotide sequence ID" value="NZ_MUIZ01000018.1"/>
</dbReference>
<name>A0A252CAE3_9LACT</name>
<dbReference type="EMBL" id="MUIZ01000018">
    <property type="protein sequence ID" value="OUK02205.1"/>
    <property type="molecule type" value="Genomic_DNA"/>
</dbReference>
<proteinExistence type="predicted"/>